<protein>
    <submittedName>
        <fullName evidence="3">Uncharacterized protein</fullName>
    </submittedName>
</protein>
<organism evidence="3 4">
    <name type="scientific">Umbelopsis vinacea</name>
    <dbReference type="NCBI Taxonomy" id="44442"/>
    <lineage>
        <taxon>Eukaryota</taxon>
        <taxon>Fungi</taxon>
        <taxon>Fungi incertae sedis</taxon>
        <taxon>Mucoromycota</taxon>
        <taxon>Mucoromycotina</taxon>
        <taxon>Umbelopsidomycetes</taxon>
        <taxon>Umbelopsidales</taxon>
        <taxon>Umbelopsidaceae</taxon>
        <taxon>Umbelopsis</taxon>
    </lineage>
</organism>
<keyword evidence="4" id="KW-1185">Reference proteome</keyword>
<dbReference type="PANTHER" id="PTHR45642:SF139">
    <property type="entry name" value="SGNH HYDROLASE-TYPE ESTERASE DOMAIN-CONTAINING PROTEIN"/>
    <property type="match status" value="1"/>
</dbReference>
<keyword evidence="2" id="KW-1133">Transmembrane helix</keyword>
<keyword evidence="1" id="KW-0732">Signal</keyword>
<gene>
    <name evidence="3" type="ORF">INT44_001009</name>
</gene>
<dbReference type="Proteomes" id="UP000612746">
    <property type="component" value="Unassembled WGS sequence"/>
</dbReference>
<reference evidence="3" key="1">
    <citation type="submission" date="2020-12" db="EMBL/GenBank/DDBJ databases">
        <title>Metabolic potential, ecology and presence of endohyphal bacteria is reflected in genomic diversity of Mucoromycotina.</title>
        <authorList>
            <person name="Muszewska A."/>
            <person name="Okrasinska A."/>
            <person name="Steczkiewicz K."/>
            <person name="Drgas O."/>
            <person name="Orlowska M."/>
            <person name="Perlinska-Lenart U."/>
            <person name="Aleksandrzak-Piekarczyk T."/>
            <person name="Szatraj K."/>
            <person name="Zielenkiewicz U."/>
            <person name="Pilsyk S."/>
            <person name="Malc E."/>
            <person name="Mieczkowski P."/>
            <person name="Kruszewska J.S."/>
            <person name="Biernat P."/>
            <person name="Pawlowska J."/>
        </authorList>
    </citation>
    <scope>NUCLEOTIDE SEQUENCE</scope>
    <source>
        <strain evidence="3">WA0000051536</strain>
    </source>
</reference>
<dbReference type="GO" id="GO:0016788">
    <property type="term" value="F:hydrolase activity, acting on ester bonds"/>
    <property type="evidence" value="ECO:0007669"/>
    <property type="project" value="InterPro"/>
</dbReference>
<comment type="caution">
    <text evidence="3">The sequence shown here is derived from an EMBL/GenBank/DDBJ whole genome shotgun (WGS) entry which is preliminary data.</text>
</comment>
<sequence length="406" mass="44967">MLELPVTPSVSATVVDPSHSELYSSRSNAALHAIILDHFGLRHRYTIYDAEIIDRLSNLLLLHFFSMFILGTILLAPLVSAIRNLVVFGDSYSDIGNNGIYTDNANWAQDLAYSWNASLYDFAYGGATCDNHIEQYVDAVSVSQQVADYISRGEGKNINASESVYAIFVGINDANLFNGKVRVPSSNTQAVANCVAQQMKKLEQAYGAQDFLIFNIPPMQYSPFAKTAIQNYQDAKADWIANYNQLLNASVHNLGGTGSLVFFDTYDLFKTVLANPTAYGFDNTVDYWNKNACTNITYCPENVGGIPGASKFLWWDGTHVTSANSIIALRPFGIQGNNVQNQYQVNRTALPISQGVSGEITIDYWMLLMLCMTVAIQTHLFIAQTVYLQMGACRRLSRDNENQQPA</sequence>
<evidence type="ECO:0000256" key="1">
    <source>
        <dbReference type="ARBA" id="ARBA00022729"/>
    </source>
</evidence>
<feature type="transmembrane region" description="Helical" evidence="2">
    <location>
        <begin position="59"/>
        <end position="79"/>
    </location>
</feature>
<dbReference type="CDD" id="cd01846">
    <property type="entry name" value="fatty_acyltransferase_like"/>
    <property type="match status" value="1"/>
</dbReference>
<evidence type="ECO:0000313" key="3">
    <source>
        <dbReference type="EMBL" id="KAG2188256.1"/>
    </source>
</evidence>
<evidence type="ECO:0000256" key="2">
    <source>
        <dbReference type="SAM" id="Phobius"/>
    </source>
</evidence>
<dbReference type="AlphaFoldDB" id="A0A8H7UJH3"/>
<dbReference type="InterPro" id="IPR001087">
    <property type="entry name" value="GDSL"/>
</dbReference>
<keyword evidence="2" id="KW-0472">Membrane</keyword>
<dbReference type="OrthoDB" id="1600564at2759"/>
<dbReference type="EMBL" id="JAEPRA010000002">
    <property type="protein sequence ID" value="KAG2188256.1"/>
    <property type="molecule type" value="Genomic_DNA"/>
</dbReference>
<dbReference type="Pfam" id="PF00657">
    <property type="entry name" value="Lipase_GDSL"/>
    <property type="match status" value="1"/>
</dbReference>
<name>A0A8H7UJH3_9FUNG</name>
<dbReference type="InterPro" id="IPR036514">
    <property type="entry name" value="SGNH_hydro_sf"/>
</dbReference>
<dbReference type="Gene3D" id="3.40.50.1110">
    <property type="entry name" value="SGNH hydrolase"/>
    <property type="match status" value="1"/>
</dbReference>
<dbReference type="SUPFAM" id="SSF52266">
    <property type="entry name" value="SGNH hydrolase"/>
    <property type="match status" value="1"/>
</dbReference>
<accession>A0A8H7UJH3</accession>
<keyword evidence="2" id="KW-0812">Transmembrane</keyword>
<evidence type="ECO:0000313" key="4">
    <source>
        <dbReference type="Proteomes" id="UP000612746"/>
    </source>
</evidence>
<dbReference type="InterPro" id="IPR050592">
    <property type="entry name" value="GDSL_lipolytic_enzyme"/>
</dbReference>
<dbReference type="PANTHER" id="PTHR45642">
    <property type="entry name" value="GDSL ESTERASE/LIPASE EXL3"/>
    <property type="match status" value="1"/>
</dbReference>
<proteinExistence type="predicted"/>